<proteinExistence type="predicted"/>
<dbReference type="Proteomes" id="UP001317870">
    <property type="component" value="Chromosome"/>
</dbReference>
<dbReference type="RefSeq" id="WP_281876939.1">
    <property type="nucleotide sequence ID" value="NZ_AP026978.1"/>
</dbReference>
<organism evidence="1 2">
    <name type="scientific">Nocardia sputorum</name>
    <dbReference type="NCBI Taxonomy" id="2984338"/>
    <lineage>
        <taxon>Bacteria</taxon>
        <taxon>Bacillati</taxon>
        <taxon>Actinomycetota</taxon>
        <taxon>Actinomycetes</taxon>
        <taxon>Mycobacteriales</taxon>
        <taxon>Nocardiaceae</taxon>
        <taxon>Nocardia</taxon>
    </lineage>
</organism>
<keyword evidence="2" id="KW-1185">Reference proteome</keyword>
<gene>
    <name evidence="1" type="ORF">IFM12276_00310</name>
</gene>
<reference evidence="1 2" key="1">
    <citation type="submission" date="2022-11" db="EMBL/GenBank/DDBJ databases">
        <title>Genome Sequencing of Nocardia sp. ON39_IFM12276 and assembly.</title>
        <authorList>
            <person name="Shimojima M."/>
            <person name="Toyokawa M."/>
            <person name="Uesaka K."/>
        </authorList>
    </citation>
    <scope>NUCLEOTIDE SEQUENCE [LARGE SCALE GENOMIC DNA]</scope>
    <source>
        <strain evidence="1 2">IFM 12276</strain>
    </source>
</reference>
<evidence type="ECO:0000313" key="2">
    <source>
        <dbReference type="Proteomes" id="UP001317870"/>
    </source>
</evidence>
<accession>A0ABM8CR03</accession>
<evidence type="ECO:0000313" key="1">
    <source>
        <dbReference type="EMBL" id="BDT97002.1"/>
    </source>
</evidence>
<dbReference type="EMBL" id="AP026978">
    <property type="protein sequence ID" value="BDT97002.1"/>
    <property type="molecule type" value="Genomic_DNA"/>
</dbReference>
<protein>
    <submittedName>
        <fullName evidence="1">Uncharacterized protein</fullName>
    </submittedName>
</protein>
<sequence length="87" mass="9633">MPSPEFMIAHEESIPSLDLQVGDVINKFRLAPTSSNSFHLQFKDRLEASPVIDIPKTSQYKDLVPVLREILQEVTVVVDELAAAGLS</sequence>
<name>A0ABM8CR03_9NOCA</name>